<dbReference type="RefSeq" id="WP_123667237.1">
    <property type="nucleotide sequence ID" value="NZ_RJKE01000001.1"/>
</dbReference>
<evidence type="ECO:0000313" key="1">
    <source>
        <dbReference type="EMBL" id="ROO88020.1"/>
    </source>
</evidence>
<evidence type="ECO:0000313" key="2">
    <source>
        <dbReference type="Proteomes" id="UP000272400"/>
    </source>
</evidence>
<dbReference type="InterPro" id="IPR029032">
    <property type="entry name" value="AhpD-like"/>
</dbReference>
<dbReference type="EMBL" id="RJKE01000001">
    <property type="protein sequence ID" value="ROO88020.1"/>
    <property type="molecule type" value="Genomic_DNA"/>
</dbReference>
<accession>A0A3N1D3D5</accession>
<gene>
    <name evidence="1" type="ORF">EDD29_5673</name>
</gene>
<name>A0A3N1D3D5_9ACTN</name>
<keyword evidence="2" id="KW-1185">Reference proteome</keyword>
<dbReference type="PANTHER" id="PTHR34846:SF10">
    <property type="entry name" value="CYTOPLASMIC PROTEIN"/>
    <property type="match status" value="1"/>
</dbReference>
<dbReference type="Proteomes" id="UP000272400">
    <property type="component" value="Unassembled WGS sequence"/>
</dbReference>
<dbReference type="OrthoDB" id="9801997at2"/>
<protein>
    <submittedName>
        <fullName evidence="1">AhpD family alkylhydroperoxidase</fullName>
    </submittedName>
</protein>
<dbReference type="Gene3D" id="1.20.1290.10">
    <property type="entry name" value="AhpD-like"/>
    <property type="match status" value="1"/>
</dbReference>
<sequence length="178" mass="19814">MPAIDPVPHRHLRPVLREQIEAARASRALSSDLAVRIWAHRPELAEAQLALLRALHERRILDGRLAELVRLRIADINDCRACKAGRKSDDVTEDDVQALSADRSRFTDREDAALRFAETFAFDHTRIGDADLAELGRYFSVPEIVELGMFAAQMVASGRLAHVLRAYADDDVPPVLGA</sequence>
<organism evidence="1 2">
    <name type="scientific">Actinocorallia herbida</name>
    <dbReference type="NCBI Taxonomy" id="58109"/>
    <lineage>
        <taxon>Bacteria</taxon>
        <taxon>Bacillati</taxon>
        <taxon>Actinomycetota</taxon>
        <taxon>Actinomycetes</taxon>
        <taxon>Streptosporangiales</taxon>
        <taxon>Thermomonosporaceae</taxon>
        <taxon>Actinocorallia</taxon>
    </lineage>
</organism>
<reference evidence="1 2" key="1">
    <citation type="submission" date="2018-11" db="EMBL/GenBank/DDBJ databases">
        <title>Sequencing the genomes of 1000 actinobacteria strains.</title>
        <authorList>
            <person name="Klenk H.-P."/>
        </authorList>
    </citation>
    <scope>NUCLEOTIDE SEQUENCE [LARGE SCALE GENOMIC DNA]</scope>
    <source>
        <strain evidence="1 2">DSM 44254</strain>
    </source>
</reference>
<keyword evidence="1" id="KW-0575">Peroxidase</keyword>
<dbReference type="GO" id="GO:0004601">
    <property type="term" value="F:peroxidase activity"/>
    <property type="evidence" value="ECO:0007669"/>
    <property type="project" value="UniProtKB-KW"/>
</dbReference>
<dbReference type="AlphaFoldDB" id="A0A3N1D3D5"/>
<proteinExistence type="predicted"/>
<keyword evidence="1" id="KW-0560">Oxidoreductase</keyword>
<dbReference type="PANTHER" id="PTHR34846">
    <property type="entry name" value="4-CARBOXYMUCONOLACTONE DECARBOXYLASE FAMILY PROTEIN (AFU_ORTHOLOGUE AFUA_6G11590)"/>
    <property type="match status" value="1"/>
</dbReference>
<dbReference type="SUPFAM" id="SSF69118">
    <property type="entry name" value="AhpD-like"/>
    <property type="match status" value="1"/>
</dbReference>
<comment type="caution">
    <text evidence="1">The sequence shown here is derived from an EMBL/GenBank/DDBJ whole genome shotgun (WGS) entry which is preliminary data.</text>
</comment>